<name>A0ABS1DKQ0_9PROT</name>
<protein>
    <submittedName>
        <fullName evidence="1">Uncharacterized protein</fullName>
    </submittedName>
</protein>
<evidence type="ECO:0000313" key="1">
    <source>
        <dbReference type="EMBL" id="MBK1671101.1"/>
    </source>
</evidence>
<organism evidence="1 2">
    <name type="scientific">Rhodovibrio sodomensis</name>
    <dbReference type="NCBI Taxonomy" id="1088"/>
    <lineage>
        <taxon>Bacteria</taxon>
        <taxon>Pseudomonadati</taxon>
        <taxon>Pseudomonadota</taxon>
        <taxon>Alphaproteobacteria</taxon>
        <taxon>Rhodospirillales</taxon>
        <taxon>Rhodovibrionaceae</taxon>
        <taxon>Rhodovibrio</taxon>
    </lineage>
</organism>
<comment type="caution">
    <text evidence="1">The sequence shown here is derived from an EMBL/GenBank/DDBJ whole genome shotgun (WGS) entry which is preliminary data.</text>
</comment>
<dbReference type="EMBL" id="NRRL01000144">
    <property type="protein sequence ID" value="MBK1671101.1"/>
    <property type="molecule type" value="Genomic_DNA"/>
</dbReference>
<keyword evidence="2" id="KW-1185">Reference proteome</keyword>
<accession>A0ABS1DKQ0</accession>
<gene>
    <name evidence="1" type="ORF">CKO28_24135</name>
</gene>
<sequence>MRSESVPVRTGPQGWVQVQATPGMAVEADGCEATLPDFDADLEYVELGEIECESGRSEP</sequence>
<reference evidence="1 2" key="1">
    <citation type="journal article" date="2020" name="Microorganisms">
        <title>Osmotic Adaptation and Compatible Solute Biosynthesis of Phototrophic Bacteria as Revealed from Genome Analyses.</title>
        <authorList>
            <person name="Imhoff J.F."/>
            <person name="Rahn T."/>
            <person name="Kunzel S."/>
            <person name="Keller A."/>
            <person name="Neulinger S.C."/>
        </authorList>
    </citation>
    <scope>NUCLEOTIDE SEQUENCE [LARGE SCALE GENOMIC DNA]</scope>
    <source>
        <strain evidence="1 2">DSM 9895</strain>
    </source>
</reference>
<evidence type="ECO:0000313" key="2">
    <source>
        <dbReference type="Proteomes" id="UP001296873"/>
    </source>
</evidence>
<proteinExistence type="predicted"/>
<dbReference type="Proteomes" id="UP001296873">
    <property type="component" value="Unassembled WGS sequence"/>
</dbReference>